<gene>
    <name evidence="1" type="ORF">HAX54_045532</name>
</gene>
<protein>
    <submittedName>
        <fullName evidence="1">Uncharacterized protein</fullName>
    </submittedName>
</protein>
<keyword evidence="2" id="KW-1185">Reference proteome</keyword>
<comment type="caution">
    <text evidence="1">The sequence shown here is derived from an EMBL/GenBank/DDBJ whole genome shotgun (WGS) entry which is preliminary data.</text>
</comment>
<reference evidence="1 2" key="1">
    <citation type="journal article" date="2021" name="BMC Genomics">
        <title>Datura genome reveals duplications of psychoactive alkaloid biosynthetic genes and high mutation rate following tissue culture.</title>
        <authorList>
            <person name="Rajewski A."/>
            <person name="Carter-House D."/>
            <person name="Stajich J."/>
            <person name="Litt A."/>
        </authorList>
    </citation>
    <scope>NUCLEOTIDE SEQUENCE [LARGE SCALE GENOMIC DNA]</scope>
    <source>
        <strain evidence="1">AR-01</strain>
    </source>
</reference>
<sequence length="123" mass="13908">MALPLGEVKNIFAKVDVDIFYASVIVPPRFYTNLDSLTQEVANNPTNGCFMDKKYNHIATILDRIAKHDHAWHGRDQSGGMNVGTPSLAYLMKENQERGQMMVLMATNLALLTKKLTEIRSRR</sequence>
<proteinExistence type="predicted"/>
<accession>A0ABS8SR14</accession>
<dbReference type="EMBL" id="JACEIK010000707">
    <property type="protein sequence ID" value="MCD7461209.1"/>
    <property type="molecule type" value="Genomic_DNA"/>
</dbReference>
<evidence type="ECO:0000313" key="1">
    <source>
        <dbReference type="EMBL" id="MCD7461209.1"/>
    </source>
</evidence>
<name>A0ABS8SR14_DATST</name>
<dbReference type="Proteomes" id="UP000823775">
    <property type="component" value="Unassembled WGS sequence"/>
</dbReference>
<organism evidence="1 2">
    <name type="scientific">Datura stramonium</name>
    <name type="common">Jimsonweed</name>
    <name type="synonym">Common thornapple</name>
    <dbReference type="NCBI Taxonomy" id="4076"/>
    <lineage>
        <taxon>Eukaryota</taxon>
        <taxon>Viridiplantae</taxon>
        <taxon>Streptophyta</taxon>
        <taxon>Embryophyta</taxon>
        <taxon>Tracheophyta</taxon>
        <taxon>Spermatophyta</taxon>
        <taxon>Magnoliopsida</taxon>
        <taxon>eudicotyledons</taxon>
        <taxon>Gunneridae</taxon>
        <taxon>Pentapetalae</taxon>
        <taxon>asterids</taxon>
        <taxon>lamiids</taxon>
        <taxon>Solanales</taxon>
        <taxon>Solanaceae</taxon>
        <taxon>Solanoideae</taxon>
        <taxon>Datureae</taxon>
        <taxon>Datura</taxon>
    </lineage>
</organism>
<evidence type="ECO:0000313" key="2">
    <source>
        <dbReference type="Proteomes" id="UP000823775"/>
    </source>
</evidence>